<dbReference type="AlphaFoldDB" id="A0A8H7W3S9"/>
<dbReference type="OrthoDB" id="2423195at2759"/>
<keyword evidence="3" id="KW-1185">Reference proteome</keyword>
<comment type="caution">
    <text evidence="2">The sequence shown here is derived from an EMBL/GenBank/DDBJ whole genome shotgun (WGS) entry which is preliminary data.</text>
</comment>
<name>A0A8H7W3S9_9HELO</name>
<keyword evidence="1" id="KW-0175">Coiled coil</keyword>
<dbReference type="Proteomes" id="UP000664132">
    <property type="component" value="Unassembled WGS sequence"/>
</dbReference>
<reference evidence="2" key="1">
    <citation type="submission" date="2021-02" db="EMBL/GenBank/DDBJ databases">
        <title>Genome sequence Cadophora malorum strain M34.</title>
        <authorList>
            <person name="Stefanovic E."/>
            <person name="Vu D."/>
            <person name="Scully C."/>
            <person name="Dijksterhuis J."/>
            <person name="Roader J."/>
            <person name="Houbraken J."/>
        </authorList>
    </citation>
    <scope>NUCLEOTIDE SEQUENCE</scope>
    <source>
        <strain evidence="2">M34</strain>
    </source>
</reference>
<evidence type="ECO:0000313" key="2">
    <source>
        <dbReference type="EMBL" id="KAG4411253.1"/>
    </source>
</evidence>
<sequence>MVGISQVYDIDVYGDLIGLKNSSPELAQVITRAIIDEASKRFLVSRQESLWKLETEIEELKEKLDEATVCAAREAAVLSDQLNNLVLVSRSLLAIVVSHSEAPQRASKFAPVSCPTPSLLIRYRDLAQQDLPSGSLAEAQ</sequence>
<feature type="coiled-coil region" evidence="1">
    <location>
        <begin position="43"/>
        <end position="70"/>
    </location>
</feature>
<proteinExistence type="predicted"/>
<organism evidence="2 3">
    <name type="scientific">Cadophora malorum</name>
    <dbReference type="NCBI Taxonomy" id="108018"/>
    <lineage>
        <taxon>Eukaryota</taxon>
        <taxon>Fungi</taxon>
        <taxon>Dikarya</taxon>
        <taxon>Ascomycota</taxon>
        <taxon>Pezizomycotina</taxon>
        <taxon>Leotiomycetes</taxon>
        <taxon>Helotiales</taxon>
        <taxon>Ploettnerulaceae</taxon>
        <taxon>Cadophora</taxon>
    </lineage>
</organism>
<accession>A0A8H7W3S9</accession>
<evidence type="ECO:0000256" key="1">
    <source>
        <dbReference type="SAM" id="Coils"/>
    </source>
</evidence>
<dbReference type="EMBL" id="JAFJYH010000500">
    <property type="protein sequence ID" value="KAG4411253.1"/>
    <property type="molecule type" value="Genomic_DNA"/>
</dbReference>
<protein>
    <submittedName>
        <fullName evidence="2">Uncharacterized protein</fullName>
    </submittedName>
</protein>
<evidence type="ECO:0000313" key="3">
    <source>
        <dbReference type="Proteomes" id="UP000664132"/>
    </source>
</evidence>
<gene>
    <name evidence="2" type="ORF">IFR04_015614</name>
</gene>